<dbReference type="InterPro" id="IPR019734">
    <property type="entry name" value="TPR_rpt"/>
</dbReference>
<evidence type="ECO:0000256" key="1">
    <source>
        <dbReference type="ARBA" id="ARBA00022737"/>
    </source>
</evidence>
<gene>
    <name evidence="5" type="primary">bamD_2</name>
    <name evidence="5" type="ORF">NNJEOMEG_02864</name>
</gene>
<dbReference type="SUPFAM" id="SSF48452">
    <property type="entry name" value="TPR-like"/>
    <property type="match status" value="1"/>
</dbReference>
<keyword evidence="2 3" id="KW-0802">TPR repeat</keyword>
<evidence type="ECO:0000313" key="5">
    <source>
        <dbReference type="EMBL" id="GFK95016.1"/>
    </source>
</evidence>
<dbReference type="PROSITE" id="PS50005">
    <property type="entry name" value="TPR"/>
    <property type="match status" value="2"/>
</dbReference>
<evidence type="ECO:0000256" key="3">
    <source>
        <dbReference type="PROSITE-ProRule" id="PRU00339"/>
    </source>
</evidence>
<keyword evidence="6" id="KW-1185">Reference proteome</keyword>
<dbReference type="PANTHER" id="PTHR44858">
    <property type="entry name" value="TETRATRICOPEPTIDE REPEAT PROTEIN 6"/>
    <property type="match status" value="1"/>
</dbReference>
<organism evidence="5 6">
    <name type="scientific">Fundidesulfovibrio magnetotacticus</name>
    <dbReference type="NCBI Taxonomy" id="2730080"/>
    <lineage>
        <taxon>Bacteria</taxon>
        <taxon>Pseudomonadati</taxon>
        <taxon>Thermodesulfobacteriota</taxon>
        <taxon>Desulfovibrionia</taxon>
        <taxon>Desulfovibrionales</taxon>
        <taxon>Desulfovibrionaceae</taxon>
        <taxon>Fundidesulfovibrio</taxon>
    </lineage>
</organism>
<feature type="signal peptide" evidence="4">
    <location>
        <begin position="1"/>
        <end position="23"/>
    </location>
</feature>
<keyword evidence="1" id="KW-0677">Repeat</keyword>
<accession>A0A6V8LYZ8</accession>
<dbReference type="SMART" id="SM00028">
    <property type="entry name" value="TPR"/>
    <property type="match status" value="4"/>
</dbReference>
<dbReference type="EMBL" id="BLTE01000013">
    <property type="protein sequence ID" value="GFK95016.1"/>
    <property type="molecule type" value="Genomic_DNA"/>
</dbReference>
<dbReference type="InterPro" id="IPR050498">
    <property type="entry name" value="Ycf3"/>
</dbReference>
<dbReference type="InterPro" id="IPR011990">
    <property type="entry name" value="TPR-like_helical_dom_sf"/>
</dbReference>
<dbReference type="InterPro" id="IPR013105">
    <property type="entry name" value="TPR_2"/>
</dbReference>
<dbReference type="RefSeq" id="WP_173085642.1">
    <property type="nucleotide sequence ID" value="NZ_BLTE01000013.1"/>
</dbReference>
<dbReference type="Proteomes" id="UP000494245">
    <property type="component" value="Unassembled WGS sequence"/>
</dbReference>
<evidence type="ECO:0000256" key="2">
    <source>
        <dbReference type="ARBA" id="ARBA00022803"/>
    </source>
</evidence>
<dbReference type="AlphaFoldDB" id="A0A6V8LYZ8"/>
<dbReference type="PANTHER" id="PTHR44858:SF1">
    <property type="entry name" value="UDP-N-ACETYLGLUCOSAMINE--PEPTIDE N-ACETYLGLUCOSAMINYLTRANSFERASE SPINDLY-RELATED"/>
    <property type="match status" value="1"/>
</dbReference>
<keyword evidence="4" id="KW-0732">Signal</keyword>
<feature type="repeat" description="TPR" evidence="3">
    <location>
        <begin position="108"/>
        <end position="141"/>
    </location>
</feature>
<sequence length="189" mass="20754">MPRFLLAASLAVLLAVSVQPAQAAKKAAQLTEAQMISATYAQGVDLMNARKWNAAIEAFTKVIDNAKTPKDILANAYADRGACKANKKQTDEAVLDFNKALELNPDLQNALYERGRALAMQGKHAEAYKDFSKAIEKSQPSIITAGYYYNRGICAMNMSPPNPEQAKQDFAMAKKLNPKLKIPEKYKSL</sequence>
<dbReference type="Pfam" id="PF00515">
    <property type="entry name" value="TPR_1"/>
    <property type="match status" value="1"/>
</dbReference>
<name>A0A6V8LYZ8_9BACT</name>
<dbReference type="Gene3D" id="1.25.40.10">
    <property type="entry name" value="Tetratricopeptide repeat domain"/>
    <property type="match status" value="2"/>
</dbReference>
<evidence type="ECO:0000256" key="4">
    <source>
        <dbReference type="SAM" id="SignalP"/>
    </source>
</evidence>
<feature type="chain" id="PRO_5028910163" evidence="4">
    <location>
        <begin position="24"/>
        <end position="189"/>
    </location>
</feature>
<comment type="caution">
    <text evidence="5">The sequence shown here is derived from an EMBL/GenBank/DDBJ whole genome shotgun (WGS) entry which is preliminary data.</text>
</comment>
<protein>
    <submittedName>
        <fullName evidence="5">Outer membrane protein assembly factor BamD</fullName>
    </submittedName>
</protein>
<feature type="repeat" description="TPR" evidence="3">
    <location>
        <begin position="74"/>
        <end position="107"/>
    </location>
</feature>
<dbReference type="Pfam" id="PF07719">
    <property type="entry name" value="TPR_2"/>
    <property type="match status" value="1"/>
</dbReference>
<proteinExistence type="predicted"/>
<evidence type="ECO:0000313" key="6">
    <source>
        <dbReference type="Proteomes" id="UP000494245"/>
    </source>
</evidence>
<reference evidence="5 6" key="1">
    <citation type="submission" date="2020-04" db="EMBL/GenBank/DDBJ databases">
        <authorList>
            <consortium name="Desulfovibrio sp. FSS-1 genome sequencing consortium"/>
            <person name="Shimoshige H."/>
            <person name="Kobayashi H."/>
            <person name="Maekawa T."/>
        </authorList>
    </citation>
    <scope>NUCLEOTIDE SEQUENCE [LARGE SCALE GENOMIC DNA]</scope>
    <source>
        <strain evidence="5 6">SIID29052-01</strain>
    </source>
</reference>
<reference evidence="5 6" key="2">
    <citation type="submission" date="2020-05" db="EMBL/GenBank/DDBJ databases">
        <title>Draft genome sequence of Desulfovibrio sp. strainFSS-1.</title>
        <authorList>
            <person name="Shimoshige H."/>
            <person name="Kobayashi H."/>
            <person name="Maekawa T."/>
        </authorList>
    </citation>
    <scope>NUCLEOTIDE SEQUENCE [LARGE SCALE GENOMIC DNA]</scope>
    <source>
        <strain evidence="5 6">SIID29052-01</strain>
    </source>
</reference>